<feature type="region of interest" description="Disordered" evidence="1">
    <location>
        <begin position="1"/>
        <end position="43"/>
    </location>
</feature>
<sequence>MNRESSGRTGNDRRGTGKNRNGTGNNRGGTVAPSGPKKTPAELRQRPGCRLLCPCGAPVNAGIVHA</sequence>
<keyword evidence="3" id="KW-1185">Reference proteome</keyword>
<feature type="compositionally biased region" description="Low complexity" evidence="1">
    <location>
        <begin position="18"/>
        <end position="30"/>
    </location>
</feature>
<feature type="compositionally biased region" description="Basic and acidic residues" evidence="1">
    <location>
        <begin position="1"/>
        <end position="15"/>
    </location>
</feature>
<comment type="caution">
    <text evidence="2">The sequence shown here is derived from an EMBL/GenBank/DDBJ whole genome shotgun (WGS) entry which is preliminary data.</text>
</comment>
<reference evidence="2" key="1">
    <citation type="journal article" date="2019" name="bioRxiv">
        <title>The Genome of the Zebra Mussel, Dreissena polymorpha: A Resource for Invasive Species Research.</title>
        <authorList>
            <person name="McCartney M.A."/>
            <person name="Auch B."/>
            <person name="Kono T."/>
            <person name="Mallez S."/>
            <person name="Zhang Y."/>
            <person name="Obille A."/>
            <person name="Becker A."/>
            <person name="Abrahante J.E."/>
            <person name="Garbe J."/>
            <person name="Badalamenti J.P."/>
            <person name="Herman A."/>
            <person name="Mangelson H."/>
            <person name="Liachko I."/>
            <person name="Sullivan S."/>
            <person name="Sone E.D."/>
            <person name="Koren S."/>
            <person name="Silverstein K.A.T."/>
            <person name="Beckman K.B."/>
            <person name="Gohl D.M."/>
        </authorList>
    </citation>
    <scope>NUCLEOTIDE SEQUENCE</scope>
    <source>
        <strain evidence="2">Duluth1</strain>
        <tissue evidence="2">Whole animal</tissue>
    </source>
</reference>
<evidence type="ECO:0000313" key="3">
    <source>
        <dbReference type="Proteomes" id="UP000828390"/>
    </source>
</evidence>
<dbReference type="EMBL" id="JAIWYP010000005">
    <property type="protein sequence ID" value="KAH3828437.1"/>
    <property type="molecule type" value="Genomic_DNA"/>
</dbReference>
<evidence type="ECO:0000256" key="1">
    <source>
        <dbReference type="SAM" id="MobiDB-lite"/>
    </source>
</evidence>
<protein>
    <submittedName>
        <fullName evidence="2">Uncharacterized protein</fullName>
    </submittedName>
</protein>
<accession>A0A9D4HAY1</accession>
<gene>
    <name evidence="2" type="ORF">DPMN_130399</name>
</gene>
<reference evidence="2" key="2">
    <citation type="submission" date="2020-11" db="EMBL/GenBank/DDBJ databases">
        <authorList>
            <person name="McCartney M.A."/>
            <person name="Auch B."/>
            <person name="Kono T."/>
            <person name="Mallez S."/>
            <person name="Becker A."/>
            <person name="Gohl D.M."/>
            <person name="Silverstein K.A.T."/>
            <person name="Koren S."/>
            <person name="Bechman K.B."/>
            <person name="Herman A."/>
            <person name="Abrahante J.E."/>
            <person name="Garbe J."/>
        </authorList>
    </citation>
    <scope>NUCLEOTIDE SEQUENCE</scope>
    <source>
        <strain evidence="2">Duluth1</strain>
        <tissue evidence="2">Whole animal</tissue>
    </source>
</reference>
<proteinExistence type="predicted"/>
<name>A0A9D4HAY1_DREPO</name>
<dbReference type="Proteomes" id="UP000828390">
    <property type="component" value="Unassembled WGS sequence"/>
</dbReference>
<evidence type="ECO:0000313" key="2">
    <source>
        <dbReference type="EMBL" id="KAH3828437.1"/>
    </source>
</evidence>
<organism evidence="2 3">
    <name type="scientific">Dreissena polymorpha</name>
    <name type="common">Zebra mussel</name>
    <name type="synonym">Mytilus polymorpha</name>
    <dbReference type="NCBI Taxonomy" id="45954"/>
    <lineage>
        <taxon>Eukaryota</taxon>
        <taxon>Metazoa</taxon>
        <taxon>Spiralia</taxon>
        <taxon>Lophotrochozoa</taxon>
        <taxon>Mollusca</taxon>
        <taxon>Bivalvia</taxon>
        <taxon>Autobranchia</taxon>
        <taxon>Heteroconchia</taxon>
        <taxon>Euheterodonta</taxon>
        <taxon>Imparidentia</taxon>
        <taxon>Neoheterodontei</taxon>
        <taxon>Myida</taxon>
        <taxon>Dreissenoidea</taxon>
        <taxon>Dreissenidae</taxon>
        <taxon>Dreissena</taxon>
    </lineage>
</organism>
<dbReference type="AlphaFoldDB" id="A0A9D4HAY1"/>